<name>A0A7C3DL61_MEIRU</name>
<reference evidence="1" key="1">
    <citation type="journal article" date="2020" name="mSystems">
        <title>Genome- and Community-Level Interaction Insights into Carbon Utilization and Element Cycling Functions of Hydrothermarchaeota in Hydrothermal Sediment.</title>
        <authorList>
            <person name="Zhou Z."/>
            <person name="Liu Y."/>
            <person name="Xu W."/>
            <person name="Pan J."/>
            <person name="Luo Z.H."/>
            <person name="Li M."/>
        </authorList>
    </citation>
    <scope>NUCLEOTIDE SEQUENCE [LARGE SCALE GENOMIC DNA]</scope>
    <source>
        <strain evidence="1">SpSt-524</strain>
    </source>
</reference>
<organism evidence="1">
    <name type="scientific">Meiothermus ruber</name>
    <dbReference type="NCBI Taxonomy" id="277"/>
    <lineage>
        <taxon>Bacteria</taxon>
        <taxon>Thermotogati</taxon>
        <taxon>Deinococcota</taxon>
        <taxon>Deinococci</taxon>
        <taxon>Thermales</taxon>
        <taxon>Thermaceae</taxon>
        <taxon>Meiothermus</taxon>
    </lineage>
</organism>
<dbReference type="EMBL" id="DSWI01000008">
    <property type="protein sequence ID" value="HFG19294.1"/>
    <property type="molecule type" value="Genomic_DNA"/>
</dbReference>
<comment type="caution">
    <text evidence="1">The sequence shown here is derived from an EMBL/GenBank/DDBJ whole genome shotgun (WGS) entry which is preliminary data.</text>
</comment>
<protein>
    <submittedName>
        <fullName evidence="1">Uncharacterized protein</fullName>
    </submittedName>
</protein>
<proteinExistence type="predicted"/>
<sequence>MTPDTIPQYGEAILIMDSRSAPAIVRSHSTCESWNRLYKLDNLYLDLSLKIDESGPLLMGKLLTPNPLEGRVRLVAENQDVLQDAELRAMRAWHFRVPAGGVCRLEMHLGGHSFVVRSLDIP</sequence>
<accession>A0A7C3DL61</accession>
<evidence type="ECO:0000313" key="1">
    <source>
        <dbReference type="EMBL" id="HFG19294.1"/>
    </source>
</evidence>
<gene>
    <name evidence="1" type="ORF">ENS82_01040</name>
</gene>
<dbReference type="AlphaFoldDB" id="A0A7C3DL61"/>